<feature type="transmembrane region" description="Helical" evidence="1">
    <location>
        <begin position="55"/>
        <end position="76"/>
    </location>
</feature>
<dbReference type="Proteomes" id="UP001054837">
    <property type="component" value="Unassembled WGS sequence"/>
</dbReference>
<keyword evidence="1" id="KW-1133">Transmembrane helix</keyword>
<organism evidence="2 3">
    <name type="scientific">Caerostris darwini</name>
    <dbReference type="NCBI Taxonomy" id="1538125"/>
    <lineage>
        <taxon>Eukaryota</taxon>
        <taxon>Metazoa</taxon>
        <taxon>Ecdysozoa</taxon>
        <taxon>Arthropoda</taxon>
        <taxon>Chelicerata</taxon>
        <taxon>Arachnida</taxon>
        <taxon>Araneae</taxon>
        <taxon>Araneomorphae</taxon>
        <taxon>Entelegynae</taxon>
        <taxon>Araneoidea</taxon>
        <taxon>Araneidae</taxon>
        <taxon>Caerostris</taxon>
    </lineage>
</organism>
<protein>
    <recommendedName>
        <fullName evidence="4">Transmembrane protein</fullName>
    </recommendedName>
</protein>
<keyword evidence="1" id="KW-0472">Membrane</keyword>
<gene>
    <name evidence="2" type="ORF">CDAR_608891</name>
</gene>
<accession>A0AAV4WKF4</accession>
<evidence type="ECO:0008006" key="4">
    <source>
        <dbReference type="Google" id="ProtNLM"/>
    </source>
</evidence>
<evidence type="ECO:0000313" key="3">
    <source>
        <dbReference type="Proteomes" id="UP001054837"/>
    </source>
</evidence>
<dbReference type="AlphaFoldDB" id="A0AAV4WKF4"/>
<sequence>MSPYVPQPSLVCVSSVRGQREDTHPRVCFDDFLRVLFGREPSQMRKSNKSCLRSIGLRRIIPSTASFTLYFFTLSSKIGAQQKVNANWILRIKFVFVSVVIFLFSQLLKKYLDFILVWEKKKG</sequence>
<name>A0AAV4WKF4_9ARAC</name>
<comment type="caution">
    <text evidence="2">The sequence shown here is derived from an EMBL/GenBank/DDBJ whole genome shotgun (WGS) entry which is preliminary data.</text>
</comment>
<keyword evidence="3" id="KW-1185">Reference proteome</keyword>
<keyword evidence="1" id="KW-0812">Transmembrane</keyword>
<reference evidence="2 3" key="1">
    <citation type="submission" date="2021-06" db="EMBL/GenBank/DDBJ databases">
        <title>Caerostris darwini draft genome.</title>
        <authorList>
            <person name="Kono N."/>
            <person name="Arakawa K."/>
        </authorList>
    </citation>
    <scope>NUCLEOTIDE SEQUENCE [LARGE SCALE GENOMIC DNA]</scope>
</reference>
<dbReference type="EMBL" id="BPLQ01014740">
    <property type="protein sequence ID" value="GIY82808.1"/>
    <property type="molecule type" value="Genomic_DNA"/>
</dbReference>
<feature type="transmembrane region" description="Helical" evidence="1">
    <location>
        <begin position="88"/>
        <end position="108"/>
    </location>
</feature>
<proteinExistence type="predicted"/>
<evidence type="ECO:0000256" key="1">
    <source>
        <dbReference type="SAM" id="Phobius"/>
    </source>
</evidence>
<evidence type="ECO:0000313" key="2">
    <source>
        <dbReference type="EMBL" id="GIY82808.1"/>
    </source>
</evidence>